<accession>A0ACD4NU12</accession>
<keyword evidence="2" id="KW-1185">Reference proteome</keyword>
<proteinExistence type="predicted"/>
<organism evidence="1 2">
    <name type="scientific">Antarcticirhabdus aurantiaca</name>
    <dbReference type="NCBI Taxonomy" id="2606717"/>
    <lineage>
        <taxon>Bacteria</taxon>
        <taxon>Pseudomonadati</taxon>
        <taxon>Pseudomonadota</taxon>
        <taxon>Alphaproteobacteria</taxon>
        <taxon>Hyphomicrobiales</taxon>
        <taxon>Aurantimonadaceae</taxon>
        <taxon>Antarcticirhabdus</taxon>
    </lineage>
</organism>
<evidence type="ECO:0000313" key="2">
    <source>
        <dbReference type="Proteomes" id="UP001163223"/>
    </source>
</evidence>
<evidence type="ECO:0000313" key="1">
    <source>
        <dbReference type="EMBL" id="WAJ30520.1"/>
    </source>
</evidence>
<name>A0ACD4NU12_9HYPH</name>
<reference evidence="1" key="1">
    <citation type="submission" date="2022-11" db="EMBL/GenBank/DDBJ databases">
        <title>beta-Carotene-producing bacterium, Jeongeuplla avenae sp. nov., alleviates the salt stress of Arabidopsis seedlings.</title>
        <authorList>
            <person name="Jiang L."/>
            <person name="Lee J."/>
        </authorList>
    </citation>
    <scope>NUCLEOTIDE SEQUENCE</scope>
    <source>
        <strain evidence="1">DY_R2A_6</strain>
    </source>
</reference>
<protein>
    <submittedName>
        <fullName evidence="1">YscO family type III secretion system apparatus protein</fullName>
    </submittedName>
</protein>
<dbReference type="EMBL" id="CP113520">
    <property type="protein sequence ID" value="WAJ30520.1"/>
    <property type="molecule type" value="Genomic_DNA"/>
</dbReference>
<sequence>MKVLVRVKELKQDQAFRALQAKRSQHAAAVAATARARAAVVESAATYGAREDAIYAEVLGRVVGLDGVDDVHARVKQLERDHQILKDGVERCIHVEARLAGEVEAALATYQGAVKIRDKFVLITDELVSVAAAEADAKEENEVEELFSRPRARAA</sequence>
<gene>
    <name evidence="1" type="ORF">OXU80_10075</name>
</gene>
<dbReference type="Proteomes" id="UP001163223">
    <property type="component" value="Chromosome"/>
</dbReference>